<keyword evidence="2" id="KW-0547">Nucleotide-binding</keyword>
<dbReference type="SUPFAM" id="SSF53300">
    <property type="entry name" value="vWA-like"/>
    <property type="match status" value="1"/>
</dbReference>
<dbReference type="SMART" id="SM00559">
    <property type="entry name" value="Ku78"/>
    <property type="match status" value="1"/>
</dbReference>
<dbReference type="GeneID" id="92514422"/>
<comment type="subcellular location">
    <subcellularLocation>
        <location evidence="1">Nucleus</location>
    </subcellularLocation>
</comment>
<gene>
    <name evidence="13" type="ORF">LSCM1_04401</name>
</gene>
<protein>
    <recommendedName>
        <fullName evidence="12">Ku domain-containing protein</fullName>
    </recommendedName>
</protein>
<keyword evidence="7" id="KW-0238">DNA-binding</keyword>
<dbReference type="Proteomes" id="UP000673552">
    <property type="component" value="Unassembled WGS sequence"/>
</dbReference>
<dbReference type="KEGG" id="lmat:92514422"/>
<comment type="caution">
    <text evidence="13">The sequence shown here is derived from an EMBL/GenBank/DDBJ whole genome shotgun (WGS) entry which is preliminary data.</text>
</comment>
<dbReference type="RefSeq" id="XP_067177005.1">
    <property type="nucleotide sequence ID" value="XM_067321910.1"/>
</dbReference>
<feature type="compositionally biased region" description="Polar residues" evidence="11">
    <location>
        <begin position="504"/>
        <end position="514"/>
    </location>
</feature>
<dbReference type="PANTHER" id="PTHR12604:SF2">
    <property type="entry name" value="X-RAY REPAIR CROSS-COMPLEMENTING PROTEIN 6"/>
    <property type="match status" value="1"/>
</dbReference>
<name>A0A836H9Y2_9TRYP</name>
<accession>A0A836H9Y2</accession>
<evidence type="ECO:0000256" key="5">
    <source>
        <dbReference type="ARBA" id="ARBA00022806"/>
    </source>
</evidence>
<evidence type="ECO:0000256" key="7">
    <source>
        <dbReference type="ARBA" id="ARBA00023125"/>
    </source>
</evidence>
<feature type="domain" description="Ku" evidence="12">
    <location>
        <begin position="529"/>
        <end position="685"/>
    </location>
</feature>
<evidence type="ECO:0000256" key="1">
    <source>
        <dbReference type="ARBA" id="ARBA00004123"/>
    </source>
</evidence>
<feature type="compositionally biased region" description="Basic and acidic residues" evidence="11">
    <location>
        <begin position="67"/>
        <end position="83"/>
    </location>
</feature>
<evidence type="ECO:0000256" key="2">
    <source>
        <dbReference type="ARBA" id="ARBA00022741"/>
    </source>
</evidence>
<dbReference type="GO" id="GO:0016787">
    <property type="term" value="F:hydrolase activity"/>
    <property type="evidence" value="ECO:0007669"/>
    <property type="project" value="UniProtKB-KW"/>
</dbReference>
<evidence type="ECO:0000256" key="6">
    <source>
        <dbReference type="ARBA" id="ARBA00022840"/>
    </source>
</evidence>
<dbReference type="GO" id="GO:0005524">
    <property type="term" value="F:ATP binding"/>
    <property type="evidence" value="ECO:0007669"/>
    <property type="project" value="UniProtKB-KW"/>
</dbReference>
<feature type="region of interest" description="Disordered" evidence="11">
    <location>
        <begin position="902"/>
        <end position="921"/>
    </location>
</feature>
<dbReference type="InterPro" id="IPR016194">
    <property type="entry name" value="SPOC-like_C_dom_sf"/>
</dbReference>
<feature type="region of interest" description="Disordered" evidence="11">
    <location>
        <begin position="490"/>
        <end position="522"/>
    </location>
</feature>
<feature type="compositionally biased region" description="Basic and acidic residues" evidence="11">
    <location>
        <begin position="902"/>
        <end position="913"/>
    </location>
</feature>
<sequence>MDEFAEWGEGTIGVIATDSANTEGLRFDECREQLWQRHQRDAVVCLVDCSESMFGALPAGASTATPAHEDPADAPSRTRDIGKIDMPTLDPATAMDGSVAGASQAAAHSPPSFFTMTMRSILALLKEKIICSSQDVVAIVLYNTRMSASSTDFRGVYVIQEATRIGTKCLQMVEQLEAAGRPGSAEYQEFKTRIGHSPITSTSTAPAVVPPAGGDAEADATPPAALTASSAFKFSDALWESQRIFLSFRSLQAIRRRQLFIFTNRDDPSGGDMREWNLCRSRACDLGKEGVVLEVFGFAASHTPGQSLDGAAAAVGAADDQRASGQSYSSLPVAAGFEQGVFWGPLLSEMQTASACFPASVDSDDWAVLAEAQGEAFVSGGGAVHVSGGAGTLQELLGSVVRRANPQRSFRHFLLRIGALPGATVSPSATTSSERDTEKAPPIVAVPQMAVSLYLPFVRARPPQREWLDPRTNRMLRRVVHLHACTSAAGGDGDGVGMEDSERSSSGCTNQLQRLRNEEDTTGESMMGLEEVQPDDLCHYATVGKGRVYFTDEERAKIVKAAAAGAELGFTVLFFKDLCDAVKREHTVRRSSFLHACVQRGGVHSHRLFVLFVRRLRAKQKAAIAQYCSSTIAAPRLVALVPSPDLTVHPEKRDQVPVDGLGLYVVPLPYAEDLRPVPELHTCTLVSKRATPALEDSSVDPAHLDLAKQLVSALTVSYRIDAALNPALQRQYRILQEVARRLFPLADNSLHFGIETSPGETEEENADTGGADGLLHELDDTLPDYEGMKRFSALFQSFNKEVLGSDYDASLYCPQPRTTGSAMRRPREDAAGTTAVGRRAAFSAEESGGDVPIKQLLRHAAAENALHNLTIPQFKAYLAAAHVRTGGARRKADLMELAKQHLKRSSAEEKGDLEGGGVKDGGRLFL</sequence>
<keyword evidence="4" id="KW-0378">Hydrolase</keyword>
<dbReference type="InterPro" id="IPR047087">
    <property type="entry name" value="KU70_core_dom"/>
</dbReference>
<dbReference type="GO" id="GO:0006303">
    <property type="term" value="P:double-strand break repair via nonhomologous end joining"/>
    <property type="evidence" value="ECO:0007669"/>
    <property type="project" value="InterPro"/>
</dbReference>
<keyword evidence="6" id="KW-0067">ATP-binding</keyword>
<dbReference type="InterPro" id="IPR005161">
    <property type="entry name" value="Ku_N"/>
</dbReference>
<dbReference type="AlphaFoldDB" id="A0A836H9Y2"/>
<keyword evidence="8" id="KW-0233">DNA recombination</keyword>
<evidence type="ECO:0000256" key="9">
    <source>
        <dbReference type="ARBA" id="ARBA00023204"/>
    </source>
</evidence>
<dbReference type="CDD" id="cd00788">
    <property type="entry name" value="KU70"/>
    <property type="match status" value="1"/>
</dbReference>
<dbReference type="GO" id="GO:0000723">
    <property type="term" value="P:telomere maintenance"/>
    <property type="evidence" value="ECO:0007669"/>
    <property type="project" value="TreeGrafter"/>
</dbReference>
<evidence type="ECO:0000256" key="8">
    <source>
        <dbReference type="ARBA" id="ARBA00023172"/>
    </source>
</evidence>
<evidence type="ECO:0000256" key="3">
    <source>
        <dbReference type="ARBA" id="ARBA00022763"/>
    </source>
</evidence>
<dbReference type="GO" id="GO:0042162">
    <property type="term" value="F:telomeric DNA binding"/>
    <property type="evidence" value="ECO:0007669"/>
    <property type="project" value="TreeGrafter"/>
</dbReference>
<dbReference type="EMBL" id="JAFEUZ010000029">
    <property type="protein sequence ID" value="KAG5473771.1"/>
    <property type="molecule type" value="Genomic_DNA"/>
</dbReference>
<feature type="region of interest" description="Disordered" evidence="11">
    <location>
        <begin position="60"/>
        <end position="83"/>
    </location>
</feature>
<dbReference type="Gene3D" id="2.40.290.10">
    <property type="match status" value="1"/>
</dbReference>
<dbReference type="Gene3D" id="4.10.970.10">
    <property type="entry name" value="Ku70, bridge and pillars"/>
    <property type="match status" value="1"/>
</dbReference>
<evidence type="ECO:0000256" key="10">
    <source>
        <dbReference type="ARBA" id="ARBA00023242"/>
    </source>
</evidence>
<dbReference type="InterPro" id="IPR006164">
    <property type="entry name" value="DNA_bd_Ku70/Ku80"/>
</dbReference>
<dbReference type="GO" id="GO:0004386">
    <property type="term" value="F:helicase activity"/>
    <property type="evidence" value="ECO:0007669"/>
    <property type="project" value="UniProtKB-KW"/>
</dbReference>
<organism evidence="13 14">
    <name type="scientific">Leishmania martiniquensis</name>
    <dbReference type="NCBI Taxonomy" id="1580590"/>
    <lineage>
        <taxon>Eukaryota</taxon>
        <taxon>Discoba</taxon>
        <taxon>Euglenozoa</taxon>
        <taxon>Kinetoplastea</taxon>
        <taxon>Metakinetoplastina</taxon>
        <taxon>Trypanosomatida</taxon>
        <taxon>Trypanosomatidae</taxon>
        <taxon>Leishmaniinae</taxon>
        <taxon>Leishmania</taxon>
    </lineage>
</organism>
<dbReference type="InterPro" id="IPR036465">
    <property type="entry name" value="vWFA_dom_sf"/>
</dbReference>
<dbReference type="Pfam" id="PF02735">
    <property type="entry name" value="Ku"/>
    <property type="match status" value="1"/>
</dbReference>
<proteinExistence type="predicted"/>
<evidence type="ECO:0000256" key="11">
    <source>
        <dbReference type="SAM" id="MobiDB-lite"/>
    </source>
</evidence>
<dbReference type="GO" id="GO:0003690">
    <property type="term" value="F:double-stranded DNA binding"/>
    <property type="evidence" value="ECO:0007669"/>
    <property type="project" value="TreeGrafter"/>
</dbReference>
<keyword evidence="9" id="KW-0234">DNA repair</keyword>
<dbReference type="PANTHER" id="PTHR12604">
    <property type="entry name" value="KU AUTOANTIGEN DNA HELICASE"/>
    <property type="match status" value="1"/>
</dbReference>
<reference evidence="14" key="2">
    <citation type="journal article" date="2021" name="Sci. Data">
        <title>Chromosome-scale genome sequencing, assembly and annotation of six genomes from subfamily Leishmaniinae.</title>
        <authorList>
            <person name="Almutairi H."/>
            <person name="Urbaniak M.D."/>
            <person name="Bates M.D."/>
            <person name="Jariyapan N."/>
            <person name="Kwakye-Nuako G."/>
            <person name="Thomaz Soccol V."/>
            <person name="Al-Salem W.S."/>
            <person name="Dillon R.J."/>
            <person name="Bates P.A."/>
            <person name="Gatherer D."/>
        </authorList>
    </citation>
    <scope>NUCLEOTIDE SEQUENCE [LARGE SCALE GENOMIC DNA]</scope>
</reference>
<evidence type="ECO:0000259" key="12">
    <source>
        <dbReference type="SMART" id="SM00559"/>
    </source>
</evidence>
<dbReference type="Gene3D" id="3.40.50.410">
    <property type="entry name" value="von Willebrand factor, type A domain"/>
    <property type="match status" value="1"/>
</dbReference>
<reference evidence="14" key="1">
    <citation type="journal article" date="2021" name="Microbiol. Resour. Announc.">
        <title>LGAAP: Leishmaniinae Genome Assembly and Annotation Pipeline.</title>
        <authorList>
            <person name="Almutairi H."/>
            <person name="Urbaniak M.D."/>
            <person name="Bates M.D."/>
            <person name="Jariyapan N."/>
            <person name="Kwakye-Nuako G."/>
            <person name="Thomaz-Soccol V."/>
            <person name="Al-Salem W.S."/>
            <person name="Dillon R.J."/>
            <person name="Bates P.A."/>
            <person name="Gatherer D."/>
        </authorList>
    </citation>
    <scope>NUCLEOTIDE SEQUENCE [LARGE SCALE GENOMIC DNA]</scope>
</reference>
<dbReference type="SUPFAM" id="SSF100939">
    <property type="entry name" value="SPOC domain-like"/>
    <property type="match status" value="1"/>
</dbReference>
<evidence type="ECO:0000256" key="4">
    <source>
        <dbReference type="ARBA" id="ARBA00022801"/>
    </source>
</evidence>
<evidence type="ECO:0000313" key="14">
    <source>
        <dbReference type="Proteomes" id="UP000673552"/>
    </source>
</evidence>
<keyword evidence="5" id="KW-0347">Helicase</keyword>
<dbReference type="GO" id="GO:0006310">
    <property type="term" value="P:DNA recombination"/>
    <property type="evidence" value="ECO:0007669"/>
    <property type="project" value="UniProtKB-KW"/>
</dbReference>
<keyword evidence="14" id="KW-1185">Reference proteome</keyword>
<dbReference type="Gene3D" id="1.10.1600.10">
    <property type="match status" value="1"/>
</dbReference>
<dbReference type="GO" id="GO:0043564">
    <property type="term" value="C:Ku70:Ku80 complex"/>
    <property type="evidence" value="ECO:0007669"/>
    <property type="project" value="TreeGrafter"/>
</dbReference>
<dbReference type="InterPro" id="IPR027388">
    <property type="entry name" value="Ku70_bridge/pillars_dom_sf"/>
</dbReference>
<keyword evidence="3" id="KW-0227">DNA damage</keyword>
<dbReference type="OrthoDB" id="3249161at2759"/>
<dbReference type="Pfam" id="PF03731">
    <property type="entry name" value="Ku_N"/>
    <property type="match status" value="1"/>
</dbReference>
<keyword evidence="10" id="KW-0539">Nucleus</keyword>
<evidence type="ECO:0000313" key="13">
    <source>
        <dbReference type="EMBL" id="KAG5473771.1"/>
    </source>
</evidence>